<evidence type="ECO:0000313" key="6">
    <source>
        <dbReference type="Proteomes" id="UP000015101"/>
    </source>
</evidence>
<feature type="region of interest" description="Disordered" evidence="1">
    <location>
        <begin position="183"/>
        <end position="203"/>
    </location>
</feature>
<accession>T1F6N8</accession>
<keyword evidence="2" id="KW-0472">Membrane</keyword>
<evidence type="ECO:0000256" key="1">
    <source>
        <dbReference type="SAM" id="MobiDB-lite"/>
    </source>
</evidence>
<feature type="chain" id="PRO_5010980362" evidence="3">
    <location>
        <begin position="27"/>
        <end position="336"/>
    </location>
</feature>
<feature type="compositionally biased region" description="Polar residues" evidence="1">
    <location>
        <begin position="325"/>
        <end position="336"/>
    </location>
</feature>
<dbReference type="HOGENOM" id="CLU_827112_0_0_1"/>
<evidence type="ECO:0000313" key="5">
    <source>
        <dbReference type="EnsemblMetazoa" id="HelroP173312"/>
    </source>
</evidence>
<feature type="transmembrane region" description="Helical" evidence="2">
    <location>
        <begin position="144"/>
        <end position="172"/>
    </location>
</feature>
<protein>
    <submittedName>
        <fullName evidence="4 5">Uncharacterized protein</fullName>
    </submittedName>
</protein>
<keyword evidence="3" id="KW-0732">Signal</keyword>
<evidence type="ECO:0000313" key="4">
    <source>
        <dbReference type="EMBL" id="ESO03619.1"/>
    </source>
</evidence>
<reference evidence="4 6" key="2">
    <citation type="journal article" date="2013" name="Nature">
        <title>Insights into bilaterian evolution from three spiralian genomes.</title>
        <authorList>
            <person name="Simakov O."/>
            <person name="Marletaz F."/>
            <person name="Cho S.J."/>
            <person name="Edsinger-Gonzales E."/>
            <person name="Havlak P."/>
            <person name="Hellsten U."/>
            <person name="Kuo D.H."/>
            <person name="Larsson T."/>
            <person name="Lv J."/>
            <person name="Arendt D."/>
            <person name="Savage R."/>
            <person name="Osoegawa K."/>
            <person name="de Jong P."/>
            <person name="Grimwood J."/>
            <person name="Chapman J.A."/>
            <person name="Shapiro H."/>
            <person name="Aerts A."/>
            <person name="Otillar R.P."/>
            <person name="Terry A.Y."/>
            <person name="Boore J.L."/>
            <person name="Grigoriev I.V."/>
            <person name="Lindberg D.R."/>
            <person name="Seaver E.C."/>
            <person name="Weisblat D.A."/>
            <person name="Putnam N.H."/>
            <person name="Rokhsar D.S."/>
        </authorList>
    </citation>
    <scope>NUCLEOTIDE SEQUENCE</scope>
</reference>
<sequence>MAVAMSSWMFQMVFLTAFGFLGNGCCREIIGESSQLTTQNINGGYSYDGGFTENEIQEINTDEYTTTAATTTVTTTTAAAATAASTTAATAVASNATVASINESIITSTYDVINSIPPLSPVSGQKSATNKVYIEENPKKIMQMWIGVISAGALLCLVVTAVLCSNEILALLCCRNRKTSTAAAAASANPENDKKNGVDETKLDVGMDKDGEKVLDVIKKDEVLIVIDAEDGERKDEAKGEKKDETVVAFGAGQTAQATDDDVLKVGKDENKKSEIEEKLIVEVLLIDAAKIEVEPKKVALEMALDRMGSSPRDGDEELSGKKALQTSTDVSPTSI</sequence>
<dbReference type="Proteomes" id="UP000015101">
    <property type="component" value="Unassembled WGS sequence"/>
</dbReference>
<feature type="signal peptide" evidence="3">
    <location>
        <begin position="1"/>
        <end position="26"/>
    </location>
</feature>
<gene>
    <name evidence="5" type="primary">20204487</name>
    <name evidence="4" type="ORF">HELRODRAFT_173312</name>
</gene>
<dbReference type="KEGG" id="hro:HELRODRAFT_173312"/>
<reference evidence="5" key="3">
    <citation type="submission" date="2015-06" db="UniProtKB">
        <authorList>
            <consortium name="EnsemblMetazoa"/>
        </authorList>
    </citation>
    <scope>IDENTIFICATION</scope>
</reference>
<dbReference type="InParanoid" id="T1F6N8"/>
<evidence type="ECO:0000256" key="2">
    <source>
        <dbReference type="SAM" id="Phobius"/>
    </source>
</evidence>
<name>T1F6N8_HELRO</name>
<keyword evidence="2" id="KW-0812">Transmembrane</keyword>
<reference evidence="6" key="1">
    <citation type="submission" date="2012-12" db="EMBL/GenBank/DDBJ databases">
        <authorList>
            <person name="Hellsten U."/>
            <person name="Grimwood J."/>
            <person name="Chapman J.A."/>
            <person name="Shapiro H."/>
            <person name="Aerts A."/>
            <person name="Otillar R.P."/>
            <person name="Terry A.Y."/>
            <person name="Boore J.L."/>
            <person name="Simakov O."/>
            <person name="Marletaz F."/>
            <person name="Cho S.-J."/>
            <person name="Edsinger-Gonzales E."/>
            <person name="Havlak P."/>
            <person name="Kuo D.-H."/>
            <person name="Larsson T."/>
            <person name="Lv J."/>
            <person name="Arendt D."/>
            <person name="Savage R."/>
            <person name="Osoegawa K."/>
            <person name="de Jong P."/>
            <person name="Lindberg D.R."/>
            <person name="Seaver E.C."/>
            <person name="Weisblat D.A."/>
            <person name="Putnam N.H."/>
            <person name="Grigoriev I.V."/>
            <person name="Rokhsar D.S."/>
        </authorList>
    </citation>
    <scope>NUCLEOTIDE SEQUENCE</scope>
</reference>
<dbReference type="AlphaFoldDB" id="T1F6N8"/>
<organism evidence="5 6">
    <name type="scientific">Helobdella robusta</name>
    <name type="common">Californian leech</name>
    <dbReference type="NCBI Taxonomy" id="6412"/>
    <lineage>
        <taxon>Eukaryota</taxon>
        <taxon>Metazoa</taxon>
        <taxon>Spiralia</taxon>
        <taxon>Lophotrochozoa</taxon>
        <taxon>Annelida</taxon>
        <taxon>Clitellata</taxon>
        <taxon>Hirudinea</taxon>
        <taxon>Rhynchobdellida</taxon>
        <taxon>Glossiphoniidae</taxon>
        <taxon>Helobdella</taxon>
    </lineage>
</organism>
<dbReference type="EMBL" id="AMQM01004503">
    <property type="status" value="NOT_ANNOTATED_CDS"/>
    <property type="molecule type" value="Genomic_DNA"/>
</dbReference>
<dbReference type="CTD" id="20204487"/>
<keyword evidence="6" id="KW-1185">Reference proteome</keyword>
<dbReference type="EnsemblMetazoa" id="HelroT173312">
    <property type="protein sequence ID" value="HelroP173312"/>
    <property type="gene ID" value="HelroG173312"/>
</dbReference>
<feature type="region of interest" description="Disordered" evidence="1">
    <location>
        <begin position="308"/>
        <end position="336"/>
    </location>
</feature>
<dbReference type="GeneID" id="20204487"/>
<feature type="compositionally biased region" description="Basic and acidic residues" evidence="1">
    <location>
        <begin position="191"/>
        <end position="203"/>
    </location>
</feature>
<proteinExistence type="predicted"/>
<keyword evidence="2" id="KW-1133">Transmembrane helix</keyword>
<evidence type="ECO:0000256" key="3">
    <source>
        <dbReference type="SAM" id="SignalP"/>
    </source>
</evidence>
<dbReference type="RefSeq" id="XP_009018176.1">
    <property type="nucleotide sequence ID" value="XM_009019928.1"/>
</dbReference>
<dbReference type="EMBL" id="KB096590">
    <property type="protein sequence ID" value="ESO03619.1"/>
    <property type="molecule type" value="Genomic_DNA"/>
</dbReference>